<dbReference type="VEuPathDB" id="FungiDB:PSTT_15739"/>
<comment type="caution">
    <text evidence="1">The sequence shown here is derived from an EMBL/GenBank/DDBJ whole genome shotgun (WGS) entry which is preliminary data.</text>
</comment>
<name>A0A2S4UG64_9BASI</name>
<proteinExistence type="predicted"/>
<evidence type="ECO:0000313" key="2">
    <source>
        <dbReference type="Proteomes" id="UP000239156"/>
    </source>
</evidence>
<evidence type="ECO:0000313" key="1">
    <source>
        <dbReference type="EMBL" id="POV96269.1"/>
    </source>
</evidence>
<organism evidence="1 2">
    <name type="scientific">Puccinia striiformis</name>
    <dbReference type="NCBI Taxonomy" id="27350"/>
    <lineage>
        <taxon>Eukaryota</taxon>
        <taxon>Fungi</taxon>
        <taxon>Dikarya</taxon>
        <taxon>Basidiomycota</taxon>
        <taxon>Pucciniomycotina</taxon>
        <taxon>Pucciniomycetes</taxon>
        <taxon>Pucciniales</taxon>
        <taxon>Pucciniaceae</taxon>
        <taxon>Puccinia</taxon>
    </lineage>
</organism>
<sequence>MLDHGTNPSQTNELIVKALGSLFGNDEMGRQFRIFPARIMITVTTDLPGRKLCHLMNSTLSKIYCPNCKRAFCLHKTSNRRAVGITRHSRSSQYPQAKTS</sequence>
<gene>
    <name evidence="1" type="ORF">PSTT_15739</name>
</gene>
<dbReference type="AlphaFoldDB" id="A0A2S4UG64"/>
<dbReference type="Proteomes" id="UP000239156">
    <property type="component" value="Unassembled WGS sequence"/>
</dbReference>
<dbReference type="EMBL" id="PKSL01000303">
    <property type="protein sequence ID" value="POV96269.1"/>
    <property type="molecule type" value="Genomic_DNA"/>
</dbReference>
<accession>A0A2S4UG64</accession>
<protein>
    <submittedName>
        <fullName evidence="1">Uncharacterized protein</fullName>
    </submittedName>
</protein>
<reference evidence="1" key="1">
    <citation type="submission" date="2017-12" db="EMBL/GenBank/DDBJ databases">
        <title>Gene loss provides genomic basis for host adaptation in cereal stripe rust fungi.</title>
        <authorList>
            <person name="Xia C."/>
        </authorList>
    </citation>
    <scope>NUCLEOTIDE SEQUENCE [LARGE SCALE GENOMIC DNA]</scope>
    <source>
        <strain evidence="1">93-210</strain>
    </source>
</reference>
<keyword evidence="2" id="KW-1185">Reference proteome</keyword>